<protein>
    <submittedName>
        <fullName evidence="3">ADP-ribose pyrophosphatase YjhB, NUDIX family</fullName>
    </submittedName>
</protein>
<dbReference type="InterPro" id="IPR020084">
    <property type="entry name" value="NUDIX_hydrolase_CS"/>
</dbReference>
<dbReference type="CDD" id="cd03673">
    <property type="entry name" value="NUDIX_Ap6A_hydrolase"/>
    <property type="match status" value="1"/>
</dbReference>
<dbReference type="GO" id="GO:0004081">
    <property type="term" value="F:bis(5'-nucleosyl)-tetraphosphatase (asymmetrical) activity"/>
    <property type="evidence" value="ECO:0007669"/>
    <property type="project" value="TreeGrafter"/>
</dbReference>
<dbReference type="SUPFAM" id="SSF55811">
    <property type="entry name" value="Nudix"/>
    <property type="match status" value="1"/>
</dbReference>
<sequence length="250" mass="28987">MRIQGCEGWKKNAFLEKLAWIMKIFINDKPLDLVAASEFLPKKTFECVYVNPSELPATADFHDDVLIKDPSTDIIVQLLFLMRTRKLKHLDSVTLVTNEKKALKKFIKSRFLIIKAAGGVVTSEDKVLFIHRLGKWDLPKGKFEKKESPEACALREVAEECNIRVKLSGPICKTWHTYTQNQKSILKKTYWYSMACLDDSRMKPQVEEGIVDIKWMNHQEAKVALVNSYPSMRYLYKQFLRLHPGIYQTS</sequence>
<dbReference type="PANTHER" id="PTHR21340">
    <property type="entry name" value="DIADENOSINE 5,5-P1,P4-TETRAPHOSPHATE PYROPHOSPHOHYDROLASE MUTT"/>
    <property type="match status" value="1"/>
</dbReference>
<accession>A0A1H6YFJ0</accession>
<dbReference type="InterPro" id="IPR015797">
    <property type="entry name" value="NUDIX_hydrolase-like_dom_sf"/>
</dbReference>
<dbReference type="InterPro" id="IPR000086">
    <property type="entry name" value="NUDIX_hydrolase_dom"/>
</dbReference>
<dbReference type="EMBL" id="FNZH01000003">
    <property type="protein sequence ID" value="SEJ35962.1"/>
    <property type="molecule type" value="Genomic_DNA"/>
</dbReference>
<evidence type="ECO:0000256" key="1">
    <source>
        <dbReference type="ARBA" id="ARBA00022801"/>
    </source>
</evidence>
<dbReference type="STRING" id="1416801.SAMN05192553_103457"/>
<dbReference type="Pfam" id="PF00293">
    <property type="entry name" value="NUDIX"/>
    <property type="match status" value="1"/>
</dbReference>
<dbReference type="Proteomes" id="UP000199403">
    <property type="component" value="Unassembled WGS sequence"/>
</dbReference>
<dbReference type="PROSITE" id="PS51462">
    <property type="entry name" value="NUDIX"/>
    <property type="match status" value="1"/>
</dbReference>
<name>A0A1H6YFJ0_9BACT</name>
<evidence type="ECO:0000313" key="4">
    <source>
        <dbReference type="Proteomes" id="UP000199403"/>
    </source>
</evidence>
<dbReference type="PANTHER" id="PTHR21340:SF0">
    <property type="entry name" value="BIS(5'-NUCLEOSYL)-TETRAPHOSPHATASE [ASYMMETRICAL]"/>
    <property type="match status" value="1"/>
</dbReference>
<evidence type="ECO:0000259" key="2">
    <source>
        <dbReference type="PROSITE" id="PS51462"/>
    </source>
</evidence>
<proteinExistence type="predicted"/>
<feature type="domain" description="Nudix hydrolase" evidence="2">
    <location>
        <begin position="112"/>
        <end position="239"/>
    </location>
</feature>
<gene>
    <name evidence="3" type="ORF">SAMN05192553_103457</name>
</gene>
<dbReference type="PROSITE" id="PS00893">
    <property type="entry name" value="NUDIX_BOX"/>
    <property type="match status" value="1"/>
</dbReference>
<dbReference type="InterPro" id="IPR051325">
    <property type="entry name" value="Nudix_hydrolase_domain"/>
</dbReference>
<keyword evidence="4" id="KW-1185">Reference proteome</keyword>
<evidence type="ECO:0000313" key="3">
    <source>
        <dbReference type="EMBL" id="SEJ35962.1"/>
    </source>
</evidence>
<keyword evidence="1" id="KW-0378">Hydrolase</keyword>
<organism evidence="3 4">
    <name type="scientific">Cyclobacterium xiamenense</name>
    <dbReference type="NCBI Taxonomy" id="1297121"/>
    <lineage>
        <taxon>Bacteria</taxon>
        <taxon>Pseudomonadati</taxon>
        <taxon>Bacteroidota</taxon>
        <taxon>Cytophagia</taxon>
        <taxon>Cytophagales</taxon>
        <taxon>Cyclobacteriaceae</taxon>
        <taxon>Cyclobacterium</taxon>
    </lineage>
</organism>
<dbReference type="AlphaFoldDB" id="A0A1H6YFJ0"/>
<dbReference type="GO" id="GO:0006754">
    <property type="term" value="P:ATP biosynthetic process"/>
    <property type="evidence" value="ECO:0007669"/>
    <property type="project" value="TreeGrafter"/>
</dbReference>
<reference evidence="4" key="1">
    <citation type="submission" date="2016-10" db="EMBL/GenBank/DDBJ databases">
        <authorList>
            <person name="Varghese N."/>
            <person name="Submissions S."/>
        </authorList>
    </citation>
    <scope>NUCLEOTIDE SEQUENCE [LARGE SCALE GENOMIC DNA]</scope>
    <source>
        <strain evidence="4">IBRC-M 10761</strain>
    </source>
</reference>
<dbReference type="Gene3D" id="3.90.79.10">
    <property type="entry name" value="Nucleoside Triphosphate Pyrophosphohydrolase"/>
    <property type="match status" value="1"/>
</dbReference>
<dbReference type="GO" id="GO:0006167">
    <property type="term" value="P:AMP biosynthetic process"/>
    <property type="evidence" value="ECO:0007669"/>
    <property type="project" value="TreeGrafter"/>
</dbReference>